<proteinExistence type="predicted"/>
<name>A0ACB8VFF7_9TELE</name>
<dbReference type="EMBL" id="CM041552">
    <property type="protein sequence ID" value="KAI3354241.1"/>
    <property type="molecule type" value="Genomic_DNA"/>
</dbReference>
<evidence type="ECO:0000313" key="1">
    <source>
        <dbReference type="EMBL" id="KAI3354241.1"/>
    </source>
</evidence>
<evidence type="ECO:0000313" key="2">
    <source>
        <dbReference type="Proteomes" id="UP000831701"/>
    </source>
</evidence>
<comment type="caution">
    <text evidence="1">The sequence shown here is derived from an EMBL/GenBank/DDBJ whole genome shotgun (WGS) entry which is preliminary data.</text>
</comment>
<accession>A0ACB8VFF7</accession>
<organism evidence="1 2">
    <name type="scientific">Scortum barcoo</name>
    <name type="common">barcoo grunter</name>
    <dbReference type="NCBI Taxonomy" id="214431"/>
    <lineage>
        <taxon>Eukaryota</taxon>
        <taxon>Metazoa</taxon>
        <taxon>Chordata</taxon>
        <taxon>Craniata</taxon>
        <taxon>Vertebrata</taxon>
        <taxon>Euteleostomi</taxon>
        <taxon>Actinopterygii</taxon>
        <taxon>Neopterygii</taxon>
        <taxon>Teleostei</taxon>
        <taxon>Neoteleostei</taxon>
        <taxon>Acanthomorphata</taxon>
        <taxon>Eupercaria</taxon>
        <taxon>Centrarchiformes</taxon>
        <taxon>Terapontoidei</taxon>
        <taxon>Terapontidae</taxon>
        <taxon>Scortum</taxon>
    </lineage>
</organism>
<reference evidence="1" key="1">
    <citation type="submission" date="2022-04" db="EMBL/GenBank/DDBJ databases">
        <title>Jade perch genome.</title>
        <authorList>
            <person name="Chao B."/>
        </authorList>
    </citation>
    <scope>NUCLEOTIDE SEQUENCE</scope>
    <source>
        <strain evidence="1">CB-2022</strain>
    </source>
</reference>
<dbReference type="Proteomes" id="UP000831701">
    <property type="component" value="Chromosome 22"/>
</dbReference>
<protein>
    <submittedName>
        <fullName evidence="1">Uncharacterized protein</fullName>
    </submittedName>
</protein>
<gene>
    <name evidence="1" type="ORF">L3Q82_018776</name>
</gene>
<feature type="non-terminal residue" evidence="1">
    <location>
        <position position="1"/>
    </location>
</feature>
<sequence>DPERCQTLDAMSRRKLGSRPQHLSAIQDATDMVDGTSSPEDQPPPPPPPPPPPAQQLQAPDEGRDLLTCGQCSRAFPLAHILAFIQHKQGSCRSRNQAPSANATPPSPANRAQQRVAASSELGPGFIELRRGAARERAWGEEPGVKVKAEHSKAVPEEPPYFTCQQCEGVFPSAWALLQHAQHTHSFSIYQEEEEEDTDMRGGGGGGAGLLKEHKTAAATLDPRHLSQALASAFQPSALRLSRSRQTHTTSSSSNLQALNFSVRLRELAEGNNNTTGSTPAGLVLSPSSSPPAASPFPQTTALQADFHCEPCDQNFQSLRALSAHRRTHACDRPYHCGVCGQAFAQSGQLARHIRSHHREAGGGGSGYESVEMVGMEEDVGRQGMRGRFRMQPAGIMGKGMDVRAQGPTELDLTLPKHPSIASGLVLLTSQVRPSDRELLRLYQRQREGGEGGEEEAEGQGEPPHTSPCASPSEGSLESGETGGSGESGIASGNCTPKRPEMGDRVRGVGEWDTERGEIIEREKEWSSVKVSEAVQEWQRENEWRSVGGGVSSAGNNNNTTAGSAGKKKKDEACEFCGKQFRNSSNLTVHRRSHTGERPYRCGLCNYACAQSSKLTRHMKTHGAQGAKASFLCQLCAVPFTVYATLEKHLKKVHGLSHASVGAYAQASAADTLAAIKAEEEAVVVKMEEDEASLDQIDMVSKMQSDAVKIMEVEEGPSQAEYAKIRGSPAIVGDLPPESSAELFWAPGALHTFPGRAEPGRCSVWALTVRWVGVRFKLYLNPDCWFLSTFTDSMTDKDAPRGSIENPIKFGDQDFSTLLEECLKSRKMFCDPIFPAEQKSIGMPKDPDPKKAIEWQRPKEISKNAVFVEGTTGTTDICQGQLGNCWLLAALSCLTMHPTLFVKVVPPEQSLSEPYAGILRFRFWQYGEWVEVVVDDRLPVREGRLLFSYSDTRNEYWSALVEKAYAKLIGSYGSLKGGNISEGMEDFTGGIASTLVISSHTPQALWRSLTAALSRGSLLSCFIQASNCNEIGKVTSDGLVKGHAYAITDTNKVKRGSDEILLVKLRNPWGFVEYRGPWSDKGKEWDDVDKAEKKRINLKNKEDGEFWISAEDFRSLFNVVELCSVSPDPVVEEDTPASPSSPATPTAWTISELKGVWMSGSSAGGSPSYNKTFWKNPQFQMVLTQHDQLHEVMTPEEKKRVEKQDQKAKQCTVLVELLQKNCRQKDKVNFHSIAFHIYKVPSDLQGVCLSRSFFMTNSPVGSSGEYKAQRGVWKILPLDPGNYIIVASTYRPNEPGEFFIRIFSKTGNTLGTQDFTCSSGFLPDDRLNAKELMMLFNSGYSISLFSCFSSFSCIPKRLKTSPALIFDCAIPTMAARWEQSRDSFPQKFEQWSHRALNKDYHLPLETCRQLIFGEATKGRSSLNRKQTGALLSSLRNLQSIFFKFDEDSSGTMSPFELSTALQAIGMQCDGKVVQLLSERFASGELHMPFYGFVSCVTRLRKLFALYEAETSQEVKNRGINSDAYWTSTPLIYHFVPLNKRYSNSYRSFACNLTTLLVLPLSSVIETRGPLNHVEFGTLSPSARGTGLSFFMQLFWKETKSISPGNNKKISNGDTGLSVLTAGVSLPLGPSGEMYQGFPGDPDSGSRGSSSPSIESQYLSSVGSPPTTSAPQECVSAGAGLTIVGSASGASVGGEMPGSFVPTVTAITTSQDLQWMVQPTLISSQASGQSGSTGATTMTQPVSLVDPYDMPGPSYSSGSGFTPPSSDTPGPAPGPIRQSRTRSRRTRDESLTPEEEEKRRVRRERNKLAAAKCRNRRRELTDRLQSETDILEEEKAELEAEISELQKEKERLEFVLVAHQPNCKIPYQDQPQQGSAQLTPVQPQLPPQTLQPPVSIVGLAVKEDSFYLPPAYTAHPASTQSQPPVQQQQVQQQPQPGIMQEVEFSSSFYGSSEPAPGGPCLMASDSGGGGGNHDDAAIGSYNTSYTSSFVFTYPEGACGVSANQRNSSSEQSSDSLNSPSLLAL</sequence>
<keyword evidence="2" id="KW-1185">Reference proteome</keyword>